<feature type="domain" description="KAP NTPase" evidence="1">
    <location>
        <begin position="24"/>
        <end position="272"/>
    </location>
</feature>
<dbReference type="EMBL" id="AAGJNX010000008">
    <property type="protein sequence ID" value="EBO7630981.1"/>
    <property type="molecule type" value="Genomic_DNA"/>
</dbReference>
<evidence type="ECO:0000259" key="1">
    <source>
        <dbReference type="Pfam" id="PF07693"/>
    </source>
</evidence>
<proteinExistence type="predicted"/>
<gene>
    <name evidence="2" type="ORF">D1V22_21350</name>
</gene>
<dbReference type="SUPFAM" id="SSF52540">
    <property type="entry name" value="P-loop containing nucleoside triphosphate hydrolases"/>
    <property type="match status" value="1"/>
</dbReference>
<comment type="caution">
    <text evidence="2">The sequence shown here is derived from an EMBL/GenBank/DDBJ whole genome shotgun (WGS) entry which is preliminary data.</text>
</comment>
<protein>
    <recommendedName>
        <fullName evidence="1">KAP NTPase domain-containing protein</fullName>
    </recommendedName>
</protein>
<name>A0A5U1NA56_SALER</name>
<dbReference type="AlphaFoldDB" id="A0A5U1NA56"/>
<dbReference type="InterPro" id="IPR011646">
    <property type="entry name" value="KAP_P-loop"/>
</dbReference>
<sequence length="451" mass="51648">MRMTAPIKSFSDGFSENDDIFERKKLHDIIMRVATNAPDKSLVLALDDKWGNGKTSFVKMMESEINKNHSDDFEVIYFDAFKSDYQSDPFVALTSNIYSLINKSDGTLKTLCDELLDIGKKLGASFVINGAKFAISTLSGGLLSGTVFDKATDAITDSISSPVEEYIESKIKNSESEIAIIERFGDLLTKICEQSGKKIFFIIDELDRARPDFSLDLLEKIKHIFSVKGVIFLLVVNREQFEKSIECRYGNINARLYLNKFVHYWFTLPKRSYLSEDCLNRFNQSTIKQYLLTIDNGNNFLVRNGSLLNTLAYLLEVNGCSLREAERCYSVFAVIANPNKVSHFSTDAYKVAMGLVTFLKVHNPQILSDIIYKRYELKEILPKLSIKREHLAYISEIYLLDHLLQYHYKSDEELKKPENKNQFSDLQDSFGQRVPVLETMFETVEGFNISY</sequence>
<dbReference type="InterPro" id="IPR027417">
    <property type="entry name" value="P-loop_NTPase"/>
</dbReference>
<dbReference type="Gene3D" id="3.40.50.300">
    <property type="entry name" value="P-loop containing nucleotide triphosphate hydrolases"/>
    <property type="match status" value="1"/>
</dbReference>
<dbReference type="Pfam" id="PF07693">
    <property type="entry name" value="KAP_NTPase"/>
    <property type="match status" value="1"/>
</dbReference>
<evidence type="ECO:0000313" key="2">
    <source>
        <dbReference type="EMBL" id="EBO7630981.1"/>
    </source>
</evidence>
<organism evidence="2">
    <name type="scientific">Salmonella enterica</name>
    <name type="common">Salmonella choleraesuis</name>
    <dbReference type="NCBI Taxonomy" id="28901"/>
    <lineage>
        <taxon>Bacteria</taxon>
        <taxon>Pseudomonadati</taxon>
        <taxon>Pseudomonadota</taxon>
        <taxon>Gammaproteobacteria</taxon>
        <taxon>Enterobacterales</taxon>
        <taxon>Enterobacteriaceae</taxon>
        <taxon>Salmonella</taxon>
    </lineage>
</organism>
<reference evidence="2" key="1">
    <citation type="submission" date="2018-08" db="EMBL/GenBank/DDBJ databases">
        <authorList>
            <consortium name="PulseNet: The National Subtyping Network for Foodborne Disease Surveillance"/>
            <person name="Tarr C.L."/>
            <person name="Trees E."/>
            <person name="Katz L.S."/>
            <person name="Carleton-Romer H.A."/>
            <person name="Stroika S."/>
            <person name="Kucerova Z."/>
            <person name="Roache K.F."/>
            <person name="Sabol A.L."/>
            <person name="Besser J."/>
            <person name="Gerner-Smidt P."/>
        </authorList>
    </citation>
    <scope>NUCLEOTIDE SEQUENCE</scope>
    <source>
        <strain evidence="2">PNUSAS050389</strain>
    </source>
</reference>
<accession>A0A5U1NA56</accession>